<dbReference type="HOGENOM" id="CLU_1905666_0_0_11"/>
<dbReference type="Proteomes" id="UP000004184">
    <property type="component" value="Unassembled WGS sequence"/>
</dbReference>
<gene>
    <name evidence="2" type="ORF">SSQG_04608</name>
</gene>
<feature type="region of interest" description="Disordered" evidence="1">
    <location>
        <begin position="73"/>
        <end position="111"/>
    </location>
</feature>
<evidence type="ECO:0000313" key="3">
    <source>
        <dbReference type="Proteomes" id="UP000004184"/>
    </source>
</evidence>
<dbReference type="STRING" id="591159.SSQG_04608"/>
<evidence type="ECO:0000313" key="2">
    <source>
        <dbReference type="EMBL" id="EFL34089.1"/>
    </source>
</evidence>
<name>D9X723_STRVT</name>
<feature type="compositionally biased region" description="Basic and acidic residues" evidence="1">
    <location>
        <begin position="101"/>
        <end position="110"/>
    </location>
</feature>
<dbReference type="EMBL" id="GG657757">
    <property type="protein sequence ID" value="EFL34089.1"/>
    <property type="molecule type" value="Genomic_DNA"/>
</dbReference>
<sequence>MAGLDPSATTTQHFNTRASCNSLDSTTASYQEALPSCLNTAQLTRTSTPFDPRRPHERIENRQLQWLCVRRSGRPGVRRKRGRGGRMGRFTGTRRMPSMDTARRRVRLSDAHGVSLRRIGLAPASGHRSPGAG</sequence>
<reference evidence="3" key="1">
    <citation type="submission" date="2009-02" db="EMBL/GenBank/DDBJ databases">
        <title>Annotation of Streptomyces viridochromogenes strain DSM 40736.</title>
        <authorList>
            <consortium name="The Broad Institute Genome Sequencing Platform"/>
            <consortium name="Broad Institute Microbial Sequencing Center"/>
            <person name="Fischbach M."/>
            <person name="Godfrey P."/>
            <person name="Ward D."/>
            <person name="Young S."/>
            <person name="Zeng Q."/>
            <person name="Koehrsen M."/>
            <person name="Alvarado L."/>
            <person name="Berlin A.M."/>
            <person name="Bochicchio J."/>
            <person name="Borenstein D."/>
            <person name="Chapman S.B."/>
            <person name="Chen Z."/>
            <person name="Engels R."/>
            <person name="Freedman E."/>
            <person name="Gellesch M."/>
            <person name="Goldberg J."/>
            <person name="Griggs A."/>
            <person name="Gujja S."/>
            <person name="Heilman E.R."/>
            <person name="Heiman D.I."/>
            <person name="Hepburn T.A."/>
            <person name="Howarth C."/>
            <person name="Jen D."/>
            <person name="Larson L."/>
            <person name="Lewis B."/>
            <person name="Mehta T."/>
            <person name="Park D."/>
            <person name="Pearson M."/>
            <person name="Richards J."/>
            <person name="Roberts A."/>
            <person name="Saif S."/>
            <person name="Shea T.D."/>
            <person name="Shenoy N."/>
            <person name="Sisk P."/>
            <person name="Stolte C."/>
            <person name="Sykes S.N."/>
            <person name="Thomson T."/>
            <person name="Walk T."/>
            <person name="White J."/>
            <person name="Yandava C."/>
            <person name="Straight P."/>
            <person name="Clardy J."/>
            <person name="Hung D."/>
            <person name="Kolter R."/>
            <person name="Mekalanos J."/>
            <person name="Walker S."/>
            <person name="Walsh C.T."/>
            <person name="Wieland-Brown L.C."/>
            <person name="Haas B."/>
            <person name="Nusbaum C."/>
            <person name="Birren B."/>
        </authorList>
    </citation>
    <scope>NUCLEOTIDE SEQUENCE [LARGE SCALE GENOMIC DNA]</scope>
    <source>
        <strain evidence="3">DSM 40736 / JCM 4977 / BCRC 1201 / Tue 494</strain>
    </source>
</reference>
<evidence type="ECO:0000256" key="1">
    <source>
        <dbReference type="SAM" id="MobiDB-lite"/>
    </source>
</evidence>
<keyword evidence="3" id="KW-1185">Reference proteome</keyword>
<protein>
    <submittedName>
        <fullName evidence="2">Predicted protein</fullName>
    </submittedName>
</protein>
<accession>D9X723</accession>
<proteinExistence type="predicted"/>
<feature type="compositionally biased region" description="Basic residues" evidence="1">
    <location>
        <begin position="73"/>
        <end position="86"/>
    </location>
</feature>
<organism evidence="2 3">
    <name type="scientific">Streptomyces viridochromogenes (strain DSM 40736 / JCM 4977 / BCRC 1201 / Tue 494)</name>
    <dbReference type="NCBI Taxonomy" id="591159"/>
    <lineage>
        <taxon>Bacteria</taxon>
        <taxon>Bacillati</taxon>
        <taxon>Actinomycetota</taxon>
        <taxon>Actinomycetes</taxon>
        <taxon>Kitasatosporales</taxon>
        <taxon>Streptomycetaceae</taxon>
        <taxon>Streptomyces</taxon>
    </lineage>
</organism>
<dbReference type="AlphaFoldDB" id="D9X723"/>